<feature type="signal peptide" evidence="2">
    <location>
        <begin position="1"/>
        <end position="18"/>
    </location>
</feature>
<evidence type="ECO:0000313" key="4">
    <source>
        <dbReference type="Proteomes" id="UP001215598"/>
    </source>
</evidence>
<reference evidence="3" key="1">
    <citation type="submission" date="2023-03" db="EMBL/GenBank/DDBJ databases">
        <title>Massive genome expansion in bonnet fungi (Mycena s.s.) driven by repeated elements and novel gene families across ecological guilds.</title>
        <authorList>
            <consortium name="Lawrence Berkeley National Laboratory"/>
            <person name="Harder C.B."/>
            <person name="Miyauchi S."/>
            <person name="Viragh M."/>
            <person name="Kuo A."/>
            <person name="Thoen E."/>
            <person name="Andreopoulos B."/>
            <person name="Lu D."/>
            <person name="Skrede I."/>
            <person name="Drula E."/>
            <person name="Henrissat B."/>
            <person name="Morin E."/>
            <person name="Kohler A."/>
            <person name="Barry K."/>
            <person name="LaButti K."/>
            <person name="Morin E."/>
            <person name="Salamov A."/>
            <person name="Lipzen A."/>
            <person name="Mereny Z."/>
            <person name="Hegedus B."/>
            <person name="Baldrian P."/>
            <person name="Stursova M."/>
            <person name="Weitz H."/>
            <person name="Taylor A."/>
            <person name="Grigoriev I.V."/>
            <person name="Nagy L.G."/>
            <person name="Martin F."/>
            <person name="Kauserud H."/>
        </authorList>
    </citation>
    <scope>NUCLEOTIDE SEQUENCE</scope>
    <source>
        <strain evidence="3">CBHHK182m</strain>
    </source>
</reference>
<dbReference type="EMBL" id="JARKIB010000429">
    <property type="protein sequence ID" value="KAJ7708616.1"/>
    <property type="molecule type" value="Genomic_DNA"/>
</dbReference>
<dbReference type="Proteomes" id="UP001215598">
    <property type="component" value="Unassembled WGS sequence"/>
</dbReference>
<name>A0AAD7GZF0_9AGAR</name>
<keyword evidence="4" id="KW-1185">Reference proteome</keyword>
<evidence type="ECO:0000256" key="2">
    <source>
        <dbReference type="SAM" id="SignalP"/>
    </source>
</evidence>
<gene>
    <name evidence="3" type="ORF">B0H16DRAFT_1901144</name>
</gene>
<proteinExistence type="predicted"/>
<protein>
    <submittedName>
        <fullName evidence="3">Uncharacterized protein</fullName>
    </submittedName>
</protein>
<organism evidence="3 4">
    <name type="scientific">Mycena metata</name>
    <dbReference type="NCBI Taxonomy" id="1033252"/>
    <lineage>
        <taxon>Eukaryota</taxon>
        <taxon>Fungi</taxon>
        <taxon>Dikarya</taxon>
        <taxon>Basidiomycota</taxon>
        <taxon>Agaricomycotina</taxon>
        <taxon>Agaricomycetes</taxon>
        <taxon>Agaricomycetidae</taxon>
        <taxon>Agaricales</taxon>
        <taxon>Marasmiineae</taxon>
        <taxon>Mycenaceae</taxon>
        <taxon>Mycena</taxon>
    </lineage>
</organism>
<evidence type="ECO:0000313" key="3">
    <source>
        <dbReference type="EMBL" id="KAJ7708616.1"/>
    </source>
</evidence>
<dbReference type="AlphaFoldDB" id="A0AAD7GZF0"/>
<feature type="compositionally biased region" description="Acidic residues" evidence="1">
    <location>
        <begin position="81"/>
        <end position="90"/>
    </location>
</feature>
<accession>A0AAD7GZF0</accession>
<evidence type="ECO:0000256" key="1">
    <source>
        <dbReference type="SAM" id="MobiDB-lite"/>
    </source>
</evidence>
<sequence>MNRLDLLGLLTLRLSVHAQSAPIPDSSPSAVLASARVPERDVVTMTMRRVDLFGRALRGRGRAEEKRVVDGVSSSSKNLSEEGDEGVAEA</sequence>
<keyword evidence="2" id="KW-0732">Signal</keyword>
<feature type="chain" id="PRO_5042177188" evidence="2">
    <location>
        <begin position="19"/>
        <end position="90"/>
    </location>
</feature>
<comment type="caution">
    <text evidence="3">The sequence shown here is derived from an EMBL/GenBank/DDBJ whole genome shotgun (WGS) entry which is preliminary data.</text>
</comment>
<feature type="region of interest" description="Disordered" evidence="1">
    <location>
        <begin position="61"/>
        <end position="90"/>
    </location>
</feature>